<comment type="caution">
    <text evidence="2">The sequence shown here is derived from an EMBL/GenBank/DDBJ whole genome shotgun (WGS) entry which is preliminary data.</text>
</comment>
<dbReference type="Proteomes" id="UP000665561">
    <property type="component" value="Unassembled WGS sequence"/>
</dbReference>
<dbReference type="EMBL" id="JAAAMV010000002">
    <property type="protein sequence ID" value="NBD23291.1"/>
    <property type="molecule type" value="Genomic_DNA"/>
</dbReference>
<sequence>MEMKYCMTCGAPLETRDVDGTMRLACSAEGCSFVHWGNYSIGVGALVLREGKVLLVRRAQEPGKGYWTNPGGYIEQLELIHDSIRREVKEETGVDAEVRGIVAVRDLPRNIHNVYIAFAMDYVGGEPVPDGIEVDAAGFFGMAELESMNVAGFTRWLIDVARKSEGDGLIEDKEPLVKLDGHGLFRI</sequence>
<protein>
    <submittedName>
        <fullName evidence="2">NUDIX domain-containing protein</fullName>
    </submittedName>
</protein>
<gene>
    <name evidence="2" type="ORF">GT019_05360</name>
</gene>
<dbReference type="InterPro" id="IPR000086">
    <property type="entry name" value="NUDIX_hydrolase_dom"/>
</dbReference>
<dbReference type="SUPFAM" id="SSF55811">
    <property type="entry name" value="Nudix"/>
    <property type="match status" value="1"/>
</dbReference>
<feature type="domain" description="Nudix hydrolase" evidence="1">
    <location>
        <begin position="38"/>
        <end position="163"/>
    </location>
</feature>
<dbReference type="Gene3D" id="3.90.79.10">
    <property type="entry name" value="Nucleoside Triphosphate Pyrophosphohydrolase"/>
    <property type="match status" value="1"/>
</dbReference>
<accession>A0ABW9XLC1</accession>
<organism evidence="2 3">
    <name type="scientific">Paenibacillus glycinis</name>
    <dbReference type="NCBI Taxonomy" id="2697035"/>
    <lineage>
        <taxon>Bacteria</taxon>
        <taxon>Bacillati</taxon>
        <taxon>Bacillota</taxon>
        <taxon>Bacilli</taxon>
        <taxon>Bacillales</taxon>
        <taxon>Paenibacillaceae</taxon>
        <taxon>Paenibacillus</taxon>
    </lineage>
</organism>
<dbReference type="PANTHER" id="PTHR43222">
    <property type="entry name" value="NUDIX HYDROLASE 23"/>
    <property type="match status" value="1"/>
</dbReference>
<reference evidence="2 3" key="1">
    <citation type="submission" date="2020-01" db="EMBL/GenBank/DDBJ databases">
        <title>Paenibacillus soybeanensis sp. nov. isolated from the nodules of soybean (Glycine max(L.) Merr).</title>
        <authorList>
            <person name="Wang H."/>
        </authorList>
    </citation>
    <scope>NUCLEOTIDE SEQUENCE [LARGE SCALE GENOMIC DNA]</scope>
    <source>
        <strain evidence="2 3">T1</strain>
    </source>
</reference>
<evidence type="ECO:0000313" key="3">
    <source>
        <dbReference type="Proteomes" id="UP000665561"/>
    </source>
</evidence>
<dbReference type="Pfam" id="PF00293">
    <property type="entry name" value="NUDIX"/>
    <property type="match status" value="1"/>
</dbReference>
<evidence type="ECO:0000313" key="2">
    <source>
        <dbReference type="EMBL" id="NBD23291.1"/>
    </source>
</evidence>
<evidence type="ECO:0000259" key="1">
    <source>
        <dbReference type="PROSITE" id="PS51462"/>
    </source>
</evidence>
<name>A0ABW9XLC1_9BACL</name>
<dbReference type="PANTHER" id="PTHR43222:SF2">
    <property type="entry name" value="NUDIX HYDROLASE 23, CHLOROPLASTIC"/>
    <property type="match status" value="1"/>
</dbReference>
<dbReference type="RefSeq" id="WP_161741713.1">
    <property type="nucleotide sequence ID" value="NZ_JAAAMV010000002.1"/>
</dbReference>
<dbReference type="InterPro" id="IPR015797">
    <property type="entry name" value="NUDIX_hydrolase-like_dom_sf"/>
</dbReference>
<proteinExistence type="predicted"/>
<keyword evidence="3" id="KW-1185">Reference proteome</keyword>
<dbReference type="PROSITE" id="PS51462">
    <property type="entry name" value="NUDIX"/>
    <property type="match status" value="1"/>
</dbReference>